<evidence type="ECO:0000313" key="2">
    <source>
        <dbReference type="EMBL" id="KAE9384978.1"/>
    </source>
</evidence>
<feature type="region of interest" description="Disordered" evidence="1">
    <location>
        <begin position="224"/>
        <end position="243"/>
    </location>
</feature>
<gene>
    <name evidence="2" type="ORF">BT96DRAFT_1007496</name>
</gene>
<feature type="region of interest" description="Disordered" evidence="1">
    <location>
        <begin position="160"/>
        <end position="190"/>
    </location>
</feature>
<keyword evidence="3" id="KW-1185">Reference proteome</keyword>
<reference evidence="2" key="1">
    <citation type="journal article" date="2019" name="Environ. Microbiol.">
        <title>Fungal ecological strategies reflected in gene transcription - a case study of two litter decomposers.</title>
        <authorList>
            <person name="Barbi F."/>
            <person name="Kohler A."/>
            <person name="Barry K."/>
            <person name="Baskaran P."/>
            <person name="Daum C."/>
            <person name="Fauchery L."/>
            <person name="Ihrmark K."/>
            <person name="Kuo A."/>
            <person name="LaButti K."/>
            <person name="Lipzen A."/>
            <person name="Morin E."/>
            <person name="Grigoriev I.V."/>
            <person name="Henrissat B."/>
            <person name="Lindahl B."/>
            <person name="Martin F."/>
        </authorList>
    </citation>
    <scope>NUCLEOTIDE SEQUENCE</scope>
    <source>
        <strain evidence="2">JB14</strain>
    </source>
</reference>
<accession>A0A6A4GHM9</accession>
<evidence type="ECO:0000313" key="3">
    <source>
        <dbReference type="Proteomes" id="UP000799118"/>
    </source>
</evidence>
<evidence type="ECO:0000256" key="1">
    <source>
        <dbReference type="SAM" id="MobiDB-lite"/>
    </source>
</evidence>
<organism evidence="2 3">
    <name type="scientific">Gymnopus androsaceus JB14</name>
    <dbReference type="NCBI Taxonomy" id="1447944"/>
    <lineage>
        <taxon>Eukaryota</taxon>
        <taxon>Fungi</taxon>
        <taxon>Dikarya</taxon>
        <taxon>Basidiomycota</taxon>
        <taxon>Agaricomycotina</taxon>
        <taxon>Agaricomycetes</taxon>
        <taxon>Agaricomycetidae</taxon>
        <taxon>Agaricales</taxon>
        <taxon>Marasmiineae</taxon>
        <taxon>Omphalotaceae</taxon>
        <taxon>Gymnopus</taxon>
    </lineage>
</organism>
<protein>
    <submittedName>
        <fullName evidence="2">Uncharacterized protein</fullName>
    </submittedName>
</protein>
<sequence>MDSFKKACTDALKEKHFLHLPPGASGLVDFKLLLDDHNNLLLVDKQTLEEHRASTDFRFPSCLHSYLTGVYSETTICYRGSVLAFGCAQWKKEWCGYFILVRSLLGVGSQVQSQRYQPTYLGTALFHVSTFLWFLHLQRILHQPHHSFSAEMAAAQLSPSASSSDGMLPMSTPPHRGITGSNPMSPGMSNLSCGKKRRFDELEDSDKSPLLSLVDCMRAAVQQEAESSQTVEEPSPTKPTSATQPVCCTYREIALRESMSTSSLLPKQVFTAFCVTCFPKATYNERLSGGRHSAMTGRSKSSGNGCVLQALMQKSLACFSKGVHFVNATLLTNTKTPMSSTASLY</sequence>
<proteinExistence type="predicted"/>
<name>A0A6A4GHM9_9AGAR</name>
<feature type="compositionally biased region" description="Polar residues" evidence="1">
    <location>
        <begin position="179"/>
        <end position="190"/>
    </location>
</feature>
<dbReference type="EMBL" id="ML770048">
    <property type="protein sequence ID" value="KAE9384978.1"/>
    <property type="molecule type" value="Genomic_DNA"/>
</dbReference>
<dbReference type="Proteomes" id="UP000799118">
    <property type="component" value="Unassembled WGS sequence"/>
</dbReference>
<dbReference type="AlphaFoldDB" id="A0A6A4GHM9"/>